<evidence type="ECO:0000313" key="2">
    <source>
        <dbReference type="Proteomes" id="UP000594430"/>
    </source>
</evidence>
<accession>A0A7S9LN43</accession>
<dbReference type="Proteomes" id="UP000594430">
    <property type="component" value="Plasmid pVIM-24-ZDHY414"/>
</dbReference>
<organism evidence="1 2">
    <name type="scientific">Pseudomonas fulva</name>
    <dbReference type="NCBI Taxonomy" id="47880"/>
    <lineage>
        <taxon>Bacteria</taxon>
        <taxon>Pseudomonadati</taxon>
        <taxon>Pseudomonadota</taxon>
        <taxon>Gammaproteobacteria</taxon>
        <taxon>Pseudomonadales</taxon>
        <taxon>Pseudomonadaceae</taxon>
        <taxon>Pseudomonas</taxon>
    </lineage>
</organism>
<proteinExistence type="predicted"/>
<gene>
    <name evidence="1" type="ORF">IZU98_24210</name>
</gene>
<evidence type="ECO:0000313" key="1">
    <source>
        <dbReference type="EMBL" id="QPH51986.1"/>
    </source>
</evidence>
<reference evidence="1 2" key="1">
    <citation type="submission" date="2020-11" db="EMBL/GenBank/DDBJ databases">
        <title>Pseudomonas fulva producing VIM-24.</title>
        <authorList>
            <person name="Liu S."/>
        </authorList>
    </citation>
    <scope>NUCLEOTIDE SEQUENCE [LARGE SCALE GENOMIC DNA]</scope>
    <source>
        <strain evidence="1 2">ZDHY414</strain>
        <plasmid evidence="1 2">pVIM-24-ZDHY414</plasmid>
    </source>
</reference>
<dbReference type="RefSeq" id="WP_084850995.1">
    <property type="nucleotide sequence ID" value="NZ_CP064945.1"/>
</dbReference>
<name>A0A7S9LN43_9PSED</name>
<dbReference type="EMBL" id="CP064948">
    <property type="protein sequence ID" value="QPH51986.1"/>
    <property type="molecule type" value="Genomic_DNA"/>
</dbReference>
<geneLocation type="plasmid" evidence="1 2">
    <name>pVIM-24-ZDHY414</name>
</geneLocation>
<protein>
    <submittedName>
        <fullName evidence="1">Uncharacterized protein</fullName>
    </submittedName>
</protein>
<dbReference type="AlphaFoldDB" id="A0A7S9LN43"/>
<keyword evidence="1" id="KW-0614">Plasmid</keyword>
<sequence length="77" mass="8277">MKIVIHLRPLHVLALSAAILVAGYGWQQHASQAEAQRQADIDAKCGAQAALPPEPLKRSLVCVGWSPKTDQQLPARG</sequence>